<evidence type="ECO:0000256" key="1">
    <source>
        <dbReference type="ARBA" id="ARBA00023002"/>
    </source>
</evidence>
<accession>A0A544QY00</accession>
<dbReference type="InterPro" id="IPR036812">
    <property type="entry name" value="NAD(P)_OxRdtase_dom_sf"/>
</dbReference>
<dbReference type="PANTHER" id="PTHR43364">
    <property type="entry name" value="NADH-SPECIFIC METHYLGLYOXAL REDUCTASE-RELATED"/>
    <property type="match status" value="1"/>
</dbReference>
<dbReference type="Proteomes" id="UP000317863">
    <property type="component" value="Unassembled WGS sequence"/>
</dbReference>
<evidence type="ECO:0000313" key="3">
    <source>
        <dbReference type="EMBL" id="TQQ85553.1"/>
    </source>
</evidence>
<organism evidence="3 4">
    <name type="scientific">Peptacetobacter hominis</name>
    <dbReference type="NCBI Taxonomy" id="2743610"/>
    <lineage>
        <taxon>Bacteria</taxon>
        <taxon>Bacillati</taxon>
        <taxon>Bacillota</taxon>
        <taxon>Clostridia</taxon>
        <taxon>Peptostreptococcales</taxon>
        <taxon>Peptostreptococcaceae</taxon>
        <taxon>Peptacetobacter</taxon>
    </lineage>
</organism>
<name>A0A544QY00_9FIRM</name>
<proteinExistence type="predicted"/>
<dbReference type="SUPFAM" id="SSF51430">
    <property type="entry name" value="NAD(P)-linked oxidoreductase"/>
    <property type="match status" value="1"/>
</dbReference>
<evidence type="ECO:0000313" key="4">
    <source>
        <dbReference type="Proteomes" id="UP000317863"/>
    </source>
</evidence>
<dbReference type="Pfam" id="PF00248">
    <property type="entry name" value="Aldo_ket_red"/>
    <property type="match status" value="1"/>
</dbReference>
<dbReference type="InterPro" id="IPR023210">
    <property type="entry name" value="NADP_OxRdtase_dom"/>
</dbReference>
<dbReference type="CDD" id="cd19086">
    <property type="entry name" value="AKR_AKR11C1"/>
    <property type="match status" value="1"/>
</dbReference>
<dbReference type="InterPro" id="IPR050523">
    <property type="entry name" value="AKR_Detox_Biosynth"/>
</dbReference>
<comment type="caution">
    <text evidence="3">The sequence shown here is derived from an EMBL/GenBank/DDBJ whole genome shotgun (WGS) entry which is preliminary data.</text>
</comment>
<keyword evidence="1" id="KW-0560">Oxidoreductase</keyword>
<feature type="domain" description="NADP-dependent oxidoreductase" evidence="2">
    <location>
        <begin position="15"/>
        <end position="314"/>
    </location>
</feature>
<sequence length="326" mass="36830">MNKRIMGNTKKSVTEIGLGTWQLGTRWGDEFNPVEAQKILEAAEENGINMIDTADIYNDGNSEKAIGKFIKGKEDKFYIVTKCGRALNPHTDEMYTPEAMEKFVDGSIKRMGVEKLDMILLHCPPTSVYRKDEIFTAMDKMKKSGKITSYGVSIEKVEEGLAAMEYGISGIEVIYNMFRLKPEEELFKSAKKNDIGIICRVPLASGLLTGKYNINTVFGKDDHRSYNRNGEAFDKGETFSGVNYEKGLKAVEELKKLFGTDDIAPYALRWILMNDAVTTVIPGASRSSQLVENIRAAQMNPLTDEQMKGVRDIYDRYIREDVHKLW</sequence>
<dbReference type="OrthoDB" id="9773828at2"/>
<dbReference type="AlphaFoldDB" id="A0A544QY00"/>
<gene>
    <name evidence="3" type="ORF">EXD82_01915</name>
</gene>
<dbReference type="GO" id="GO:0016491">
    <property type="term" value="F:oxidoreductase activity"/>
    <property type="evidence" value="ECO:0007669"/>
    <property type="project" value="UniProtKB-KW"/>
</dbReference>
<dbReference type="GO" id="GO:0005829">
    <property type="term" value="C:cytosol"/>
    <property type="evidence" value="ECO:0007669"/>
    <property type="project" value="TreeGrafter"/>
</dbReference>
<reference evidence="3 4" key="1">
    <citation type="submission" date="2019-02" db="EMBL/GenBank/DDBJ databases">
        <title>Peptostreptococcaceae bacterium ZHW00191 nov., a new bacterium isolated from the human gut.</title>
        <authorList>
            <person name="Zhou H.-W."/>
            <person name="Chen X.-J."/>
        </authorList>
    </citation>
    <scope>NUCLEOTIDE SEQUENCE [LARGE SCALE GENOMIC DNA]</scope>
    <source>
        <strain evidence="3 4">ZHW00191</strain>
    </source>
</reference>
<dbReference type="Gene3D" id="3.20.20.100">
    <property type="entry name" value="NADP-dependent oxidoreductase domain"/>
    <property type="match status" value="1"/>
</dbReference>
<dbReference type="EMBL" id="SGJB01000002">
    <property type="protein sequence ID" value="TQQ85553.1"/>
    <property type="molecule type" value="Genomic_DNA"/>
</dbReference>
<evidence type="ECO:0000259" key="2">
    <source>
        <dbReference type="Pfam" id="PF00248"/>
    </source>
</evidence>
<keyword evidence="4" id="KW-1185">Reference proteome</keyword>
<dbReference type="PANTHER" id="PTHR43364:SF4">
    <property type="entry name" value="NAD(P)-LINKED OXIDOREDUCTASE SUPERFAMILY PROTEIN"/>
    <property type="match status" value="1"/>
</dbReference>
<protein>
    <submittedName>
        <fullName evidence="3">Aldo/keto reductase</fullName>
    </submittedName>
</protein>